<keyword evidence="3" id="KW-0695">RNA-directed DNA polymerase</keyword>
<keyword evidence="3" id="KW-0808">Transferase</keyword>
<organism evidence="3 4">
    <name type="scientific">Spartinivicinus marinus</name>
    <dbReference type="NCBI Taxonomy" id="2994442"/>
    <lineage>
        <taxon>Bacteria</taxon>
        <taxon>Pseudomonadati</taxon>
        <taxon>Pseudomonadota</taxon>
        <taxon>Gammaproteobacteria</taxon>
        <taxon>Oceanospirillales</taxon>
        <taxon>Zooshikellaceae</taxon>
        <taxon>Spartinivicinus</taxon>
    </lineage>
</organism>
<dbReference type="RefSeq" id="WP_180571174.1">
    <property type="nucleotide sequence ID" value="NZ_JACCKB010000065.1"/>
</dbReference>
<feature type="domain" description="Reverse transcriptase" evidence="2">
    <location>
        <begin position="1"/>
        <end position="271"/>
    </location>
</feature>
<reference evidence="3 4" key="1">
    <citation type="submission" date="2020-07" db="EMBL/GenBank/DDBJ databases">
        <title>Endozoicomonas sp. nov., isolated from sediment.</title>
        <authorList>
            <person name="Gu T."/>
        </authorList>
    </citation>
    <scope>NUCLEOTIDE SEQUENCE [LARGE SCALE GENOMIC DNA]</scope>
    <source>
        <strain evidence="3 4">SM1973</strain>
    </source>
</reference>
<dbReference type="SUPFAM" id="SSF56672">
    <property type="entry name" value="DNA/RNA polymerases"/>
    <property type="match status" value="1"/>
</dbReference>
<name>A0A853IMY5_9GAMM</name>
<evidence type="ECO:0000313" key="3">
    <source>
        <dbReference type="EMBL" id="NYZ69176.1"/>
    </source>
</evidence>
<evidence type="ECO:0000313" key="4">
    <source>
        <dbReference type="Proteomes" id="UP000569732"/>
    </source>
</evidence>
<proteinExistence type="inferred from homology"/>
<gene>
    <name evidence="3" type="ORF">H0A36_24455</name>
</gene>
<dbReference type="InterPro" id="IPR000477">
    <property type="entry name" value="RT_dom"/>
</dbReference>
<keyword evidence="4" id="KW-1185">Reference proteome</keyword>
<sequence length="338" mass="38431">MSLIHQLASDEIIDEAFEWLCKSRKNSHYNNSVWHCRFHWQAIKPIIQKQLIAGDYRFSPCKACKIDGHSIGVWNAQDALVQKAMTLVLTKRLKPSISPCCFHLKGHGGAKAAVMKVALHCSRYTHVMKSDVKSYYASIDHAILIEQLRRVMNDEVVLDLITQFLNHLDDVNAELFFVEKGITKGSSLSPLLGALFLTELDNQLTNHAKQYNLVYVRFMDDWVLLTKTKRQLRTGVKLMNQVLSVLKMEKAPDKTFIGRITKGFNWLGYRLGPSAGLGVLLAEKTLTNHRDKQLRLYEQAASVEAVKMYIKRWWQWVRSGVKLDGAFEGCLVALEAAG</sequence>
<comment type="caution">
    <text evidence="3">The sequence shown here is derived from an EMBL/GenBank/DDBJ whole genome shotgun (WGS) entry which is preliminary data.</text>
</comment>
<dbReference type="EMBL" id="JACCKB010000065">
    <property type="protein sequence ID" value="NYZ69176.1"/>
    <property type="molecule type" value="Genomic_DNA"/>
</dbReference>
<evidence type="ECO:0000256" key="1">
    <source>
        <dbReference type="ARBA" id="ARBA00034120"/>
    </source>
</evidence>
<evidence type="ECO:0000259" key="2">
    <source>
        <dbReference type="PROSITE" id="PS50878"/>
    </source>
</evidence>
<dbReference type="CDD" id="cd01651">
    <property type="entry name" value="RT_G2_intron"/>
    <property type="match status" value="1"/>
</dbReference>
<dbReference type="Proteomes" id="UP000569732">
    <property type="component" value="Unassembled WGS sequence"/>
</dbReference>
<protein>
    <submittedName>
        <fullName evidence="3">Reverse transcriptase</fullName>
    </submittedName>
</protein>
<dbReference type="GO" id="GO:0003964">
    <property type="term" value="F:RNA-directed DNA polymerase activity"/>
    <property type="evidence" value="ECO:0007669"/>
    <property type="project" value="UniProtKB-KW"/>
</dbReference>
<dbReference type="PANTHER" id="PTHR34047">
    <property type="entry name" value="NUCLEAR INTRON MATURASE 1, MITOCHONDRIAL-RELATED"/>
    <property type="match status" value="1"/>
</dbReference>
<dbReference type="Pfam" id="PF00078">
    <property type="entry name" value="RVT_1"/>
    <property type="match status" value="1"/>
</dbReference>
<comment type="similarity">
    <text evidence="1">Belongs to the bacterial reverse transcriptase family.</text>
</comment>
<dbReference type="PANTHER" id="PTHR34047:SF8">
    <property type="entry name" value="PROTEIN YKFC"/>
    <property type="match status" value="1"/>
</dbReference>
<dbReference type="AlphaFoldDB" id="A0A853IMY5"/>
<dbReference type="InterPro" id="IPR051083">
    <property type="entry name" value="GrpII_Intron_Splice-Mob/Def"/>
</dbReference>
<dbReference type="InterPro" id="IPR043502">
    <property type="entry name" value="DNA/RNA_pol_sf"/>
</dbReference>
<dbReference type="PROSITE" id="PS50878">
    <property type="entry name" value="RT_POL"/>
    <property type="match status" value="1"/>
</dbReference>
<keyword evidence="3" id="KW-0548">Nucleotidyltransferase</keyword>
<accession>A0A853IMY5</accession>